<organism evidence="1 2">
    <name type="scientific">Hyalomma asiaticum</name>
    <name type="common">Tick</name>
    <dbReference type="NCBI Taxonomy" id="266040"/>
    <lineage>
        <taxon>Eukaryota</taxon>
        <taxon>Metazoa</taxon>
        <taxon>Ecdysozoa</taxon>
        <taxon>Arthropoda</taxon>
        <taxon>Chelicerata</taxon>
        <taxon>Arachnida</taxon>
        <taxon>Acari</taxon>
        <taxon>Parasitiformes</taxon>
        <taxon>Ixodida</taxon>
        <taxon>Ixodoidea</taxon>
        <taxon>Ixodidae</taxon>
        <taxon>Hyalomminae</taxon>
        <taxon>Hyalomma</taxon>
    </lineage>
</organism>
<proteinExistence type="predicted"/>
<dbReference type="EMBL" id="CM023484">
    <property type="protein sequence ID" value="KAH6932189.1"/>
    <property type="molecule type" value="Genomic_DNA"/>
</dbReference>
<evidence type="ECO:0000313" key="2">
    <source>
        <dbReference type="Proteomes" id="UP000821845"/>
    </source>
</evidence>
<reference evidence="1" key="1">
    <citation type="submission" date="2020-05" db="EMBL/GenBank/DDBJ databases">
        <title>Large-scale comparative analyses of tick genomes elucidate their genetic diversity and vector capacities.</title>
        <authorList>
            <person name="Jia N."/>
            <person name="Wang J."/>
            <person name="Shi W."/>
            <person name="Du L."/>
            <person name="Sun Y."/>
            <person name="Zhan W."/>
            <person name="Jiang J."/>
            <person name="Wang Q."/>
            <person name="Zhang B."/>
            <person name="Ji P."/>
            <person name="Sakyi L.B."/>
            <person name="Cui X."/>
            <person name="Yuan T."/>
            <person name="Jiang B."/>
            <person name="Yang W."/>
            <person name="Lam T.T.-Y."/>
            <person name="Chang Q."/>
            <person name="Ding S."/>
            <person name="Wang X."/>
            <person name="Zhu J."/>
            <person name="Ruan X."/>
            <person name="Zhao L."/>
            <person name="Wei J."/>
            <person name="Que T."/>
            <person name="Du C."/>
            <person name="Cheng J."/>
            <person name="Dai P."/>
            <person name="Han X."/>
            <person name="Huang E."/>
            <person name="Gao Y."/>
            <person name="Liu J."/>
            <person name="Shao H."/>
            <person name="Ye R."/>
            <person name="Li L."/>
            <person name="Wei W."/>
            <person name="Wang X."/>
            <person name="Wang C."/>
            <person name="Yang T."/>
            <person name="Huo Q."/>
            <person name="Li W."/>
            <person name="Guo W."/>
            <person name="Chen H."/>
            <person name="Zhou L."/>
            <person name="Ni X."/>
            <person name="Tian J."/>
            <person name="Zhou Y."/>
            <person name="Sheng Y."/>
            <person name="Liu T."/>
            <person name="Pan Y."/>
            <person name="Xia L."/>
            <person name="Li J."/>
            <person name="Zhao F."/>
            <person name="Cao W."/>
        </authorList>
    </citation>
    <scope>NUCLEOTIDE SEQUENCE</scope>
    <source>
        <strain evidence="1">Hyas-2018</strain>
    </source>
</reference>
<name>A0ACB7SE67_HYAAI</name>
<dbReference type="Proteomes" id="UP000821845">
    <property type="component" value="Chromosome 4"/>
</dbReference>
<keyword evidence="2" id="KW-1185">Reference proteome</keyword>
<sequence length="152" mass="17090">MHDISNTGRLRSNAVPRRLSGVKKRRDSADSTHSRFVQATVSDIHEFLVLRTTFITREQLKSRKALERHNCATIGWVREPSMKKVAADTVIVVTQHTYCWQDRPTGNLLADKSHGCAHLHPVNNSVWMGLNRIEGDWKSGGLGRYSNAGTTL</sequence>
<protein>
    <submittedName>
        <fullName evidence="1">Uncharacterized protein</fullName>
    </submittedName>
</protein>
<accession>A0ACB7SE67</accession>
<gene>
    <name evidence="1" type="ORF">HPB50_003643</name>
</gene>
<evidence type="ECO:0000313" key="1">
    <source>
        <dbReference type="EMBL" id="KAH6932189.1"/>
    </source>
</evidence>
<comment type="caution">
    <text evidence="1">The sequence shown here is derived from an EMBL/GenBank/DDBJ whole genome shotgun (WGS) entry which is preliminary data.</text>
</comment>